<evidence type="ECO:0000256" key="1">
    <source>
        <dbReference type="SAM" id="Coils"/>
    </source>
</evidence>
<evidence type="ECO:0000313" key="3">
    <source>
        <dbReference type="Proteomes" id="UP000054359"/>
    </source>
</evidence>
<sequence>MEFFSWKAKSQNSSEWPQEFFSYWKPFCNDFKDIWKKEIHRKAKEELEIARKKLQEKQEERRANIVKVKEKPFGLKAKLAKKGMILKDSTLDT</sequence>
<dbReference type="Gene3D" id="1.20.58.2220">
    <property type="entry name" value="Formin, FH2 domain"/>
    <property type="match status" value="1"/>
</dbReference>
<keyword evidence="3" id="KW-1185">Reference proteome</keyword>
<feature type="coiled-coil region" evidence="1">
    <location>
        <begin position="37"/>
        <end position="71"/>
    </location>
</feature>
<dbReference type="EMBL" id="KK112833">
    <property type="protein sequence ID" value="KFM58646.1"/>
    <property type="molecule type" value="Genomic_DNA"/>
</dbReference>
<dbReference type="AlphaFoldDB" id="A0A087T0K7"/>
<dbReference type="STRING" id="407821.A0A087T0K7"/>
<dbReference type="Proteomes" id="UP000054359">
    <property type="component" value="Unassembled WGS sequence"/>
</dbReference>
<gene>
    <name evidence="2" type="ORF">X975_21110</name>
</gene>
<name>A0A087T0K7_STEMI</name>
<protein>
    <recommendedName>
        <fullName evidence="4">DnaJ-like protein subfamily C member 2</fullName>
    </recommendedName>
</protein>
<reference evidence="2 3" key="1">
    <citation type="submission" date="2013-11" db="EMBL/GenBank/DDBJ databases">
        <title>Genome sequencing of Stegodyphus mimosarum.</title>
        <authorList>
            <person name="Bechsgaard J."/>
        </authorList>
    </citation>
    <scope>NUCLEOTIDE SEQUENCE [LARGE SCALE GENOMIC DNA]</scope>
</reference>
<feature type="non-terminal residue" evidence="2">
    <location>
        <position position="93"/>
    </location>
</feature>
<evidence type="ECO:0000313" key="2">
    <source>
        <dbReference type="EMBL" id="KFM58646.1"/>
    </source>
</evidence>
<accession>A0A087T0K7</accession>
<organism evidence="2 3">
    <name type="scientific">Stegodyphus mimosarum</name>
    <name type="common">African social velvet spider</name>
    <dbReference type="NCBI Taxonomy" id="407821"/>
    <lineage>
        <taxon>Eukaryota</taxon>
        <taxon>Metazoa</taxon>
        <taxon>Ecdysozoa</taxon>
        <taxon>Arthropoda</taxon>
        <taxon>Chelicerata</taxon>
        <taxon>Arachnida</taxon>
        <taxon>Araneae</taxon>
        <taxon>Araneomorphae</taxon>
        <taxon>Entelegynae</taxon>
        <taxon>Eresoidea</taxon>
        <taxon>Eresidae</taxon>
        <taxon>Stegodyphus</taxon>
    </lineage>
</organism>
<evidence type="ECO:0008006" key="4">
    <source>
        <dbReference type="Google" id="ProtNLM"/>
    </source>
</evidence>
<dbReference type="OrthoDB" id="427644at2759"/>
<keyword evidence="1" id="KW-0175">Coiled coil</keyword>
<dbReference type="OMA" id="CKEIFPE"/>
<proteinExistence type="predicted"/>
<dbReference type="InterPro" id="IPR042201">
    <property type="entry name" value="FH2_Formin_sf"/>
</dbReference>
<dbReference type="SUPFAM" id="SSF101447">
    <property type="entry name" value="Formin homology 2 domain (FH2 domain)"/>
    <property type="match status" value="1"/>
</dbReference>